<protein>
    <recommendedName>
        <fullName evidence="2">HNH nuclease domain-containing protein</fullName>
    </recommendedName>
</protein>
<feature type="compositionally biased region" description="Polar residues" evidence="1">
    <location>
        <begin position="368"/>
        <end position="385"/>
    </location>
</feature>
<feature type="region of interest" description="Disordered" evidence="1">
    <location>
        <begin position="467"/>
        <end position="487"/>
    </location>
</feature>
<evidence type="ECO:0000259" key="2">
    <source>
        <dbReference type="Pfam" id="PF13391"/>
    </source>
</evidence>
<evidence type="ECO:0000256" key="1">
    <source>
        <dbReference type="SAM" id="MobiDB-lite"/>
    </source>
</evidence>
<feature type="compositionally biased region" description="Basic and acidic residues" evidence="1">
    <location>
        <begin position="345"/>
        <end position="361"/>
    </location>
</feature>
<evidence type="ECO:0000313" key="4">
    <source>
        <dbReference type="Proteomes" id="UP001219355"/>
    </source>
</evidence>
<organism evidence="3 4">
    <name type="scientific">Emydomyces testavorans</name>
    <dbReference type="NCBI Taxonomy" id="2070801"/>
    <lineage>
        <taxon>Eukaryota</taxon>
        <taxon>Fungi</taxon>
        <taxon>Dikarya</taxon>
        <taxon>Ascomycota</taxon>
        <taxon>Pezizomycotina</taxon>
        <taxon>Eurotiomycetes</taxon>
        <taxon>Eurotiomycetidae</taxon>
        <taxon>Onygenales</taxon>
        <taxon>Nannizziopsiaceae</taxon>
        <taxon>Emydomyces</taxon>
    </lineage>
</organism>
<feature type="domain" description="HNH nuclease" evidence="2">
    <location>
        <begin position="172"/>
        <end position="232"/>
    </location>
</feature>
<proteinExistence type="predicted"/>
<gene>
    <name evidence="3" type="ORF">PRK78_001645</name>
</gene>
<dbReference type="Proteomes" id="UP001219355">
    <property type="component" value="Chromosome 1"/>
</dbReference>
<accession>A0AAF0DD87</accession>
<dbReference type="AlphaFoldDB" id="A0AAF0DD87"/>
<dbReference type="InterPro" id="IPR003615">
    <property type="entry name" value="HNH_nuc"/>
</dbReference>
<evidence type="ECO:0000313" key="3">
    <source>
        <dbReference type="EMBL" id="WEW56208.1"/>
    </source>
</evidence>
<feature type="region of interest" description="Disordered" evidence="1">
    <location>
        <begin position="304"/>
        <end position="388"/>
    </location>
</feature>
<reference evidence="3" key="1">
    <citation type="submission" date="2023-03" db="EMBL/GenBank/DDBJ databases">
        <title>Emydomyces testavorans Genome Sequence.</title>
        <authorList>
            <person name="Hoyer L."/>
        </authorList>
    </citation>
    <scope>NUCLEOTIDE SEQUENCE</scope>
    <source>
        <strain evidence="3">16-2883</strain>
    </source>
</reference>
<keyword evidence="4" id="KW-1185">Reference proteome</keyword>
<dbReference type="Pfam" id="PF13391">
    <property type="entry name" value="HNH_2"/>
    <property type="match status" value="1"/>
</dbReference>
<name>A0AAF0DD87_9EURO</name>
<sequence length="487" mass="55526">MDPLMSSSLTFPEPKTVDLEEPLFINSIQVAHPAWPEDQDLFMNLGTVDSVDRTACHLKTVWLACAIVAGNAFTGYLSRSRDPSAEPISLGDQELLRWGKYWFHVPDPDIVESATPSSPYLYPICCSFRDWWYPHGHVPQWWPHSDLKQREILVGAISSTASQLIHGRDRICRVTGHITGTQVAHICPQSENDWFLRNSMDMYLQNGIQNSGNMILLRADIHQAFDNGDFVLVPKQNEGFVIHFLNFLPDLLVLHNNQRLHLTPWLNGHCLFVRFAWAIFKNVRRPGTFKLRIWTEGRTYIELGSSSEVPPGTAEHPKTGKQHGKRTASSGPKDLPRKQPKRAAKTGERAQDNTHPREHHQASVASCDVTSRMQENSEQSLTSKSCPLLSPFSAPARTAEILDHGSGDDEEDRRVMRKFKRVCPDLREVQHPSELDPELLQFYNDIVIYPGQRRIERIKEVALRKQRPEGYNSLTDDAETMDFEREP</sequence>
<dbReference type="EMBL" id="CP120627">
    <property type="protein sequence ID" value="WEW56208.1"/>
    <property type="molecule type" value="Genomic_DNA"/>
</dbReference>